<name>A0A7Y3TX67_9GAMM</name>
<dbReference type="InterPro" id="IPR009061">
    <property type="entry name" value="DNA-bd_dom_put_sf"/>
</dbReference>
<dbReference type="SUPFAM" id="SSF46955">
    <property type="entry name" value="Putative DNA-binding domain"/>
    <property type="match status" value="1"/>
</dbReference>
<evidence type="ECO:0000259" key="1">
    <source>
        <dbReference type="Pfam" id="PF12728"/>
    </source>
</evidence>
<gene>
    <name evidence="2" type="ORF">HLB35_08235</name>
</gene>
<dbReference type="Proteomes" id="UP000588806">
    <property type="component" value="Unassembled WGS sequence"/>
</dbReference>
<comment type="caution">
    <text evidence="2">The sequence shown here is derived from an EMBL/GenBank/DDBJ whole genome shotgun (WGS) entry which is preliminary data.</text>
</comment>
<dbReference type="InterPro" id="IPR041657">
    <property type="entry name" value="HTH_17"/>
</dbReference>
<dbReference type="InterPro" id="IPR010093">
    <property type="entry name" value="SinI_DNA-bd"/>
</dbReference>
<reference evidence="2 3" key="1">
    <citation type="submission" date="2020-05" db="EMBL/GenBank/DDBJ databases">
        <authorList>
            <person name="Ruan W."/>
            <person name="Jeon C.O."/>
            <person name="Chun B.H."/>
        </authorList>
    </citation>
    <scope>NUCLEOTIDE SEQUENCE [LARGE SCALE GENOMIC DNA]</scope>
    <source>
        <strain evidence="2 3">TBZ9</strain>
    </source>
</reference>
<protein>
    <submittedName>
        <fullName evidence="2">Helix-turn-helix domain-containing protein</fullName>
    </submittedName>
</protein>
<evidence type="ECO:0000313" key="2">
    <source>
        <dbReference type="EMBL" id="NOG31760.1"/>
    </source>
</evidence>
<organism evidence="2 3">
    <name type="scientific">Vreelandella azerica</name>
    <dbReference type="NCBI Taxonomy" id="2732867"/>
    <lineage>
        <taxon>Bacteria</taxon>
        <taxon>Pseudomonadati</taxon>
        <taxon>Pseudomonadota</taxon>
        <taxon>Gammaproteobacteria</taxon>
        <taxon>Oceanospirillales</taxon>
        <taxon>Halomonadaceae</taxon>
        <taxon>Vreelandella</taxon>
    </lineage>
</organism>
<evidence type="ECO:0000313" key="3">
    <source>
        <dbReference type="Proteomes" id="UP000588806"/>
    </source>
</evidence>
<accession>A0A7Y3TX67</accession>
<dbReference type="NCBIfam" id="TIGR01764">
    <property type="entry name" value="excise"/>
    <property type="match status" value="1"/>
</dbReference>
<dbReference type="RefSeq" id="WP_171702232.1">
    <property type="nucleotide sequence ID" value="NZ_JABFHI010000003.1"/>
</dbReference>
<reference evidence="2 3" key="2">
    <citation type="submission" date="2020-06" db="EMBL/GenBank/DDBJ databases">
        <title>Halomonas songnenensis sp. nov., a moderately halophilic bacterium isolated from saline and alkaline soils.</title>
        <authorList>
            <person name="Jiang J."/>
            <person name="Pan Y."/>
        </authorList>
    </citation>
    <scope>NUCLEOTIDE SEQUENCE [LARGE SCALE GENOMIC DNA]</scope>
    <source>
        <strain evidence="2 3">TBZ9</strain>
    </source>
</reference>
<dbReference type="AlphaFoldDB" id="A0A7Y3TX67"/>
<keyword evidence="3" id="KW-1185">Reference proteome</keyword>
<sequence>MNTATPDTLPHDVELTRLARASATELSQLLRGRPESDRAHIKLDGADLVLPRQALVLLRDLLTEMAQGNAVTLLPTHAEITTQEAANMLNVSRPHLVKLIEEGAIPFTRVGTHRRIRLPDLLAYKRQQEEASEAALQALADQAQDLDMGY</sequence>
<dbReference type="Pfam" id="PF12728">
    <property type="entry name" value="HTH_17"/>
    <property type="match status" value="1"/>
</dbReference>
<feature type="domain" description="Helix-turn-helix" evidence="1">
    <location>
        <begin position="81"/>
        <end position="128"/>
    </location>
</feature>
<proteinExistence type="predicted"/>
<dbReference type="GO" id="GO:0003677">
    <property type="term" value="F:DNA binding"/>
    <property type="evidence" value="ECO:0007669"/>
    <property type="project" value="InterPro"/>
</dbReference>
<dbReference type="EMBL" id="JABFHI010000003">
    <property type="protein sequence ID" value="NOG31760.1"/>
    <property type="molecule type" value="Genomic_DNA"/>
</dbReference>